<sequence length="211" mass="22848">MEATILLGSTRTHARQPARSSWAPGGGVAWWPAVGEGGGPLPLQRSLGEGEAAEGAGDWRHEGEREEGSPAPGSGEGGGRRARHRRRHLRPCATPPWRHLRVRVRGRRCRSVSARPASRRPAATATTRARCRGCSALRRGGTGLERRQRCASPEQRSSRLAGHRATPPPGAADTEGEGGEMEREMTCGTRTKGTLVLSLFCLSYPIRKYNF</sequence>
<feature type="region of interest" description="Disordered" evidence="1">
    <location>
        <begin position="1"/>
        <end position="92"/>
    </location>
</feature>
<protein>
    <submittedName>
        <fullName evidence="2">Uncharacterized protein</fullName>
    </submittedName>
</protein>
<evidence type="ECO:0000313" key="2">
    <source>
        <dbReference type="EMBL" id="KAG2639802.1"/>
    </source>
</evidence>
<feature type="compositionally biased region" description="Basic residues" evidence="1">
    <location>
        <begin position="80"/>
        <end position="90"/>
    </location>
</feature>
<feature type="region of interest" description="Disordered" evidence="1">
    <location>
        <begin position="143"/>
        <end position="179"/>
    </location>
</feature>
<evidence type="ECO:0000313" key="3">
    <source>
        <dbReference type="Proteomes" id="UP000823388"/>
    </source>
</evidence>
<dbReference type="AlphaFoldDB" id="A0A8T0VUG1"/>
<dbReference type="Proteomes" id="UP000823388">
    <property type="component" value="Chromosome 2K"/>
</dbReference>
<name>A0A8T0VUG1_PANVG</name>
<proteinExistence type="predicted"/>
<feature type="compositionally biased region" description="Basic and acidic residues" evidence="1">
    <location>
        <begin position="57"/>
        <end position="68"/>
    </location>
</feature>
<reference evidence="2" key="1">
    <citation type="submission" date="2020-05" db="EMBL/GenBank/DDBJ databases">
        <title>WGS assembly of Panicum virgatum.</title>
        <authorList>
            <person name="Lovell J.T."/>
            <person name="Jenkins J."/>
            <person name="Shu S."/>
            <person name="Juenger T.E."/>
            <person name="Schmutz J."/>
        </authorList>
    </citation>
    <scope>NUCLEOTIDE SEQUENCE</scope>
    <source>
        <strain evidence="2">AP13</strain>
    </source>
</reference>
<keyword evidence="3" id="KW-1185">Reference proteome</keyword>
<organism evidence="2 3">
    <name type="scientific">Panicum virgatum</name>
    <name type="common">Blackwell switchgrass</name>
    <dbReference type="NCBI Taxonomy" id="38727"/>
    <lineage>
        <taxon>Eukaryota</taxon>
        <taxon>Viridiplantae</taxon>
        <taxon>Streptophyta</taxon>
        <taxon>Embryophyta</taxon>
        <taxon>Tracheophyta</taxon>
        <taxon>Spermatophyta</taxon>
        <taxon>Magnoliopsida</taxon>
        <taxon>Liliopsida</taxon>
        <taxon>Poales</taxon>
        <taxon>Poaceae</taxon>
        <taxon>PACMAD clade</taxon>
        <taxon>Panicoideae</taxon>
        <taxon>Panicodae</taxon>
        <taxon>Paniceae</taxon>
        <taxon>Panicinae</taxon>
        <taxon>Panicum</taxon>
        <taxon>Panicum sect. Hiantes</taxon>
    </lineage>
</organism>
<dbReference type="EMBL" id="CM029039">
    <property type="protein sequence ID" value="KAG2639802.1"/>
    <property type="molecule type" value="Genomic_DNA"/>
</dbReference>
<comment type="caution">
    <text evidence="2">The sequence shown here is derived from an EMBL/GenBank/DDBJ whole genome shotgun (WGS) entry which is preliminary data.</text>
</comment>
<gene>
    <name evidence="2" type="ORF">PVAP13_2KG045932</name>
</gene>
<evidence type="ECO:0000256" key="1">
    <source>
        <dbReference type="SAM" id="MobiDB-lite"/>
    </source>
</evidence>
<accession>A0A8T0VUG1</accession>